<dbReference type="OrthoDB" id="8678477at2"/>
<accession>A0A4Q7NCQ3</accession>
<dbReference type="AlphaFoldDB" id="A0A4Q7NCQ3"/>
<dbReference type="InterPro" id="IPR005064">
    <property type="entry name" value="BUG"/>
</dbReference>
<dbReference type="CDD" id="cd07012">
    <property type="entry name" value="PBP2_Bug_TTT"/>
    <property type="match status" value="1"/>
</dbReference>
<evidence type="ECO:0000313" key="3">
    <source>
        <dbReference type="EMBL" id="RZS80756.1"/>
    </source>
</evidence>
<dbReference type="PIRSF" id="PIRSF017082">
    <property type="entry name" value="YflP"/>
    <property type="match status" value="1"/>
</dbReference>
<dbReference type="InterPro" id="IPR042100">
    <property type="entry name" value="Bug_dom1"/>
</dbReference>
<comment type="similarity">
    <text evidence="1">Belongs to the UPF0065 (bug) family.</text>
</comment>
<keyword evidence="4" id="KW-1185">Reference proteome</keyword>
<dbReference type="SUPFAM" id="SSF53850">
    <property type="entry name" value="Periplasmic binding protein-like II"/>
    <property type="match status" value="1"/>
</dbReference>
<comment type="caution">
    <text evidence="3">The sequence shown here is derived from an EMBL/GenBank/DDBJ whole genome shotgun (WGS) entry which is preliminary data.</text>
</comment>
<proteinExistence type="inferred from homology"/>
<keyword evidence="3" id="KW-0675">Receptor</keyword>
<feature type="chain" id="PRO_5020473597" evidence="2">
    <location>
        <begin position="23"/>
        <end position="316"/>
    </location>
</feature>
<feature type="signal peptide" evidence="2">
    <location>
        <begin position="1"/>
        <end position="22"/>
    </location>
</feature>
<evidence type="ECO:0000313" key="4">
    <source>
        <dbReference type="Proteomes" id="UP000292445"/>
    </source>
</evidence>
<gene>
    <name evidence="3" type="ORF">EV675_3368</name>
</gene>
<organism evidence="3 4">
    <name type="scientific">Pigmentiphaga kullae</name>
    <dbReference type="NCBI Taxonomy" id="151784"/>
    <lineage>
        <taxon>Bacteria</taxon>
        <taxon>Pseudomonadati</taxon>
        <taxon>Pseudomonadota</taxon>
        <taxon>Betaproteobacteria</taxon>
        <taxon>Burkholderiales</taxon>
        <taxon>Alcaligenaceae</taxon>
        <taxon>Pigmentiphaga</taxon>
    </lineage>
</organism>
<dbReference type="Gene3D" id="3.40.190.10">
    <property type="entry name" value="Periplasmic binding protein-like II"/>
    <property type="match status" value="1"/>
</dbReference>
<dbReference type="Pfam" id="PF03401">
    <property type="entry name" value="TctC"/>
    <property type="match status" value="1"/>
</dbReference>
<dbReference type="Gene3D" id="3.40.190.150">
    <property type="entry name" value="Bordetella uptake gene, domain 1"/>
    <property type="match status" value="1"/>
</dbReference>
<dbReference type="RefSeq" id="WP_130358381.1">
    <property type="nucleotide sequence ID" value="NZ_SGXC01000002.1"/>
</dbReference>
<name>A0A4Q7NCQ3_9BURK</name>
<dbReference type="PANTHER" id="PTHR42928:SF5">
    <property type="entry name" value="BLR1237 PROTEIN"/>
    <property type="match status" value="1"/>
</dbReference>
<dbReference type="Proteomes" id="UP000292445">
    <property type="component" value="Unassembled WGS sequence"/>
</dbReference>
<reference evidence="3 4" key="1">
    <citation type="submission" date="2019-02" db="EMBL/GenBank/DDBJ databases">
        <title>Genomic Encyclopedia of Type Strains, Phase IV (KMG-IV): sequencing the most valuable type-strain genomes for metagenomic binning, comparative biology and taxonomic classification.</title>
        <authorList>
            <person name="Goeker M."/>
        </authorList>
    </citation>
    <scope>NUCLEOTIDE SEQUENCE [LARGE SCALE GENOMIC DNA]</scope>
    <source>
        <strain evidence="3 4">K24</strain>
    </source>
</reference>
<keyword evidence="2" id="KW-0732">Signal</keyword>
<dbReference type="PANTHER" id="PTHR42928">
    <property type="entry name" value="TRICARBOXYLATE-BINDING PROTEIN"/>
    <property type="match status" value="1"/>
</dbReference>
<evidence type="ECO:0000256" key="2">
    <source>
        <dbReference type="SAM" id="SignalP"/>
    </source>
</evidence>
<dbReference type="EMBL" id="SGXC01000002">
    <property type="protein sequence ID" value="RZS80756.1"/>
    <property type="molecule type" value="Genomic_DNA"/>
</dbReference>
<protein>
    <submittedName>
        <fullName evidence="3">Tripartite-type tricarboxylate transporter receptor subunit TctC</fullName>
    </submittedName>
</protein>
<sequence length="316" mass="32961">MKIPSFLAAAALALAIALPAHAYPDRPITIVVPFSAGAGTDLTARLLARTMEKHAGRSVVVVNRAGAGGEIGMASVANAAPDGYTLSILNTPNVLTIPIERRAQFSLSSFDVVANIVDDPGTLSVRGDSPLRGVQDLVEAARKAPGTLTYGTAGVGSAGHISMLLLEQAAGIRLRHVPFKGTADVATALLGGHIDIATANLGEALGFSKGKQWRILGQMAPGRSPMAADLPTFAEAGYPIESGSLRGLGAPRGTPPETLKALSALVDKAINDPEFRQAAKGAEQNVRYLPRDDYALLLTGMQGRFEKLWAASPWNQ</sequence>
<evidence type="ECO:0000256" key="1">
    <source>
        <dbReference type="ARBA" id="ARBA00006987"/>
    </source>
</evidence>